<evidence type="ECO:0000256" key="2">
    <source>
        <dbReference type="ARBA" id="ARBA00007998"/>
    </source>
</evidence>
<sequence length="380" mass="42289">MFSSNDKISSRQIKRLLIFDLFGAGSLLLPSQLAKSGNGIGIWSILAGMTFAYAYLWLLHTCSNRTASDYMEYLKTGWGNLTARLLYLCYAVLSLAVCAWAAKVLSGLVCDSLLDAREFPTALLVILLLAVYGASAGMEARARVYELLFWVLVLPLVVMLLLCVRQVQVMQWFPLLGDADPISWSWFWSGTWQCFAAFLPLTFLLFLVPHVQDKKKAGRAAMGAVLYNGVALVIIYLILLGIFGSGALEKEQYPIITLMGMVKIPGEFIKRLDAVMVGGWFLTLYALIGTALYYGMVIARRALTKWDGSCGSKADRKGKNIWYAVITVLVYAIAYGFYRMPQLQMAAAKVFYLVGVPFVVLIPVISLFLCKKEKELYDAE</sequence>
<comment type="caution">
    <text evidence="9">The sequence shown here is derived from an EMBL/GenBank/DDBJ whole genome shotgun (WGS) entry which is preliminary data.</text>
</comment>
<dbReference type="PANTHER" id="PTHR34975">
    <property type="entry name" value="SPORE GERMINATION PROTEIN A2"/>
    <property type="match status" value="1"/>
</dbReference>
<comment type="subcellular location">
    <subcellularLocation>
        <location evidence="1">Membrane</location>
        <topology evidence="1">Multi-pass membrane protein</topology>
    </subcellularLocation>
</comment>
<dbReference type="EMBL" id="AQFT01000158">
    <property type="protein sequence ID" value="EMZ19871.1"/>
    <property type="molecule type" value="Genomic_DNA"/>
</dbReference>
<feature type="transmembrane region" description="Helical" evidence="8">
    <location>
        <begin position="122"/>
        <end position="140"/>
    </location>
</feature>
<dbReference type="PANTHER" id="PTHR34975:SF2">
    <property type="entry name" value="SPORE GERMINATION PROTEIN A2"/>
    <property type="match status" value="1"/>
</dbReference>
<keyword evidence="10" id="KW-1185">Reference proteome</keyword>
<dbReference type="Pfam" id="PF03845">
    <property type="entry name" value="Spore_permease"/>
    <property type="match status" value="1"/>
</dbReference>
<feature type="transmembrane region" description="Helical" evidence="8">
    <location>
        <begin position="320"/>
        <end position="338"/>
    </location>
</feature>
<evidence type="ECO:0000256" key="8">
    <source>
        <dbReference type="SAM" id="Phobius"/>
    </source>
</evidence>
<evidence type="ECO:0000256" key="4">
    <source>
        <dbReference type="ARBA" id="ARBA00022544"/>
    </source>
</evidence>
<feature type="transmembrane region" description="Helical" evidence="8">
    <location>
        <begin position="277"/>
        <end position="299"/>
    </location>
</feature>
<reference evidence="9 10" key="1">
    <citation type="journal article" date="2014" name="Genome Announc.">
        <title>Draft genome sequences of the altered schaedler flora, a defined bacterial community from gnotobiotic mice.</title>
        <authorList>
            <person name="Wannemuehler M.J."/>
            <person name="Overstreet A.M."/>
            <person name="Ward D.V."/>
            <person name="Phillips G.J."/>
        </authorList>
    </citation>
    <scope>NUCLEOTIDE SEQUENCE [LARGE SCALE GENOMIC DNA]</scope>
    <source>
        <strain evidence="9 10">ASF492</strain>
    </source>
</reference>
<dbReference type="GO" id="GO:0016020">
    <property type="term" value="C:membrane"/>
    <property type="evidence" value="ECO:0007669"/>
    <property type="project" value="UniProtKB-SubCell"/>
</dbReference>
<feature type="transmembrane region" description="Helical" evidence="8">
    <location>
        <begin position="40"/>
        <end position="60"/>
    </location>
</feature>
<evidence type="ECO:0000256" key="6">
    <source>
        <dbReference type="ARBA" id="ARBA00022989"/>
    </source>
</evidence>
<feature type="transmembrane region" description="Helical" evidence="8">
    <location>
        <begin position="187"/>
        <end position="208"/>
    </location>
</feature>
<dbReference type="eggNOG" id="COG0814">
    <property type="taxonomic scope" value="Bacteria"/>
</dbReference>
<dbReference type="InterPro" id="IPR004761">
    <property type="entry name" value="Spore_GerAB"/>
</dbReference>
<keyword evidence="4" id="KW-0309">Germination</keyword>
<evidence type="ECO:0000313" key="9">
    <source>
        <dbReference type="EMBL" id="EMZ19871.1"/>
    </source>
</evidence>
<organism evidence="9 10">
    <name type="scientific">Eubacterium plexicaudatum ASF492</name>
    <dbReference type="NCBI Taxonomy" id="1235802"/>
    <lineage>
        <taxon>Bacteria</taxon>
        <taxon>Bacillati</taxon>
        <taxon>Bacillota</taxon>
        <taxon>Clostridia</taxon>
        <taxon>Eubacteriales</taxon>
        <taxon>Eubacteriaceae</taxon>
        <taxon>Eubacterium</taxon>
    </lineage>
</organism>
<keyword evidence="6 8" id="KW-1133">Transmembrane helix</keyword>
<evidence type="ECO:0000256" key="5">
    <source>
        <dbReference type="ARBA" id="ARBA00022692"/>
    </source>
</evidence>
<keyword evidence="3" id="KW-0813">Transport</keyword>
<dbReference type="GO" id="GO:0009847">
    <property type="term" value="P:spore germination"/>
    <property type="evidence" value="ECO:0007669"/>
    <property type="project" value="InterPro"/>
</dbReference>
<feature type="transmembrane region" description="Helical" evidence="8">
    <location>
        <begin position="147"/>
        <end position="167"/>
    </location>
</feature>
<dbReference type="Proteomes" id="UP000012589">
    <property type="component" value="Unassembled WGS sequence"/>
</dbReference>
<comment type="similarity">
    <text evidence="2">Belongs to the amino acid-polyamine-organocation (APC) superfamily. Spore germination protein (SGP) (TC 2.A.3.9) family.</text>
</comment>
<keyword evidence="7 8" id="KW-0472">Membrane</keyword>
<gene>
    <name evidence="9" type="ORF">C823_05345</name>
</gene>
<feature type="transmembrane region" description="Helical" evidence="8">
    <location>
        <begin position="16"/>
        <end position="34"/>
    </location>
</feature>
<accession>N1ZVE0</accession>
<name>N1ZVE0_9FIRM</name>
<feature type="transmembrane region" description="Helical" evidence="8">
    <location>
        <begin position="350"/>
        <end position="370"/>
    </location>
</feature>
<dbReference type="AlphaFoldDB" id="N1ZVE0"/>
<dbReference type="HOGENOM" id="CLU_047547_0_2_9"/>
<evidence type="ECO:0008006" key="11">
    <source>
        <dbReference type="Google" id="ProtNLM"/>
    </source>
</evidence>
<protein>
    <recommendedName>
        <fullName evidence="11">Spore germination protein (Amino acid permease)</fullName>
    </recommendedName>
</protein>
<dbReference type="STRING" id="1235802.C823_05345"/>
<dbReference type="PATRIC" id="fig|1235802.3.peg.5638"/>
<evidence type="ECO:0000256" key="3">
    <source>
        <dbReference type="ARBA" id="ARBA00022448"/>
    </source>
</evidence>
<feature type="transmembrane region" description="Helical" evidence="8">
    <location>
        <begin position="81"/>
        <end position="102"/>
    </location>
</feature>
<evidence type="ECO:0000256" key="7">
    <source>
        <dbReference type="ARBA" id="ARBA00023136"/>
    </source>
</evidence>
<feature type="transmembrane region" description="Helical" evidence="8">
    <location>
        <begin position="220"/>
        <end position="243"/>
    </location>
</feature>
<evidence type="ECO:0000313" key="10">
    <source>
        <dbReference type="Proteomes" id="UP000012589"/>
    </source>
</evidence>
<evidence type="ECO:0000256" key="1">
    <source>
        <dbReference type="ARBA" id="ARBA00004141"/>
    </source>
</evidence>
<proteinExistence type="inferred from homology"/>
<keyword evidence="5 8" id="KW-0812">Transmembrane</keyword>